<feature type="transmembrane region" description="Helical" evidence="5">
    <location>
        <begin position="100"/>
        <end position="118"/>
    </location>
</feature>
<dbReference type="AlphaFoldDB" id="A0A5N7BDH2"/>
<gene>
    <name evidence="6" type="ORF">BDV26DRAFT_290991</name>
</gene>
<dbReference type="PANTHER" id="PTHR23501">
    <property type="entry name" value="MAJOR FACILITATOR SUPERFAMILY"/>
    <property type="match status" value="1"/>
</dbReference>
<feature type="transmembrane region" description="Helical" evidence="5">
    <location>
        <begin position="61"/>
        <end position="79"/>
    </location>
</feature>
<protein>
    <submittedName>
        <fullName evidence="6">Uncharacterized protein</fullName>
    </submittedName>
</protein>
<name>A0A5N7BDH2_9EURO</name>
<evidence type="ECO:0000313" key="7">
    <source>
        <dbReference type="Proteomes" id="UP000326198"/>
    </source>
</evidence>
<dbReference type="PANTHER" id="PTHR23501:SF199">
    <property type="entry name" value="MFS EFFLUX TRANSPORTER INPD-RELATED"/>
    <property type="match status" value="1"/>
</dbReference>
<dbReference type="GO" id="GO:0005886">
    <property type="term" value="C:plasma membrane"/>
    <property type="evidence" value="ECO:0007669"/>
    <property type="project" value="TreeGrafter"/>
</dbReference>
<keyword evidence="3 5" id="KW-1133">Transmembrane helix</keyword>
<keyword evidence="4 5" id="KW-0472">Membrane</keyword>
<feature type="transmembrane region" description="Helical" evidence="5">
    <location>
        <begin position="30"/>
        <end position="49"/>
    </location>
</feature>
<sequence length="168" mass="18379">MIFIAFFYDGSRDSKRASESTGFRNHIARFDVAGTLTFMSAAVCLLLALSEGGTRYAWDNSRIIALLTVAGVIFCSFIGTEYWRKDSAMVPVCLLRRRSINVAIWFGLCLGSVFFILSSSQANVFYIPSMVSIVDGVSAVQSAILKTKRDNGNNELSNDSEPGHVAEA</sequence>
<dbReference type="EMBL" id="ML736189">
    <property type="protein sequence ID" value="KAE8379835.1"/>
    <property type="molecule type" value="Genomic_DNA"/>
</dbReference>
<dbReference type="OrthoDB" id="10021397at2759"/>
<evidence type="ECO:0000313" key="6">
    <source>
        <dbReference type="EMBL" id="KAE8379835.1"/>
    </source>
</evidence>
<evidence type="ECO:0000256" key="1">
    <source>
        <dbReference type="ARBA" id="ARBA00004141"/>
    </source>
</evidence>
<evidence type="ECO:0000256" key="5">
    <source>
        <dbReference type="SAM" id="Phobius"/>
    </source>
</evidence>
<dbReference type="Proteomes" id="UP000326198">
    <property type="component" value="Unassembled WGS sequence"/>
</dbReference>
<proteinExistence type="predicted"/>
<reference evidence="6 7" key="1">
    <citation type="submission" date="2019-04" db="EMBL/GenBank/DDBJ databases">
        <title>Friends and foes A comparative genomics studyof 23 Aspergillus species from section Flavi.</title>
        <authorList>
            <consortium name="DOE Joint Genome Institute"/>
            <person name="Kjaerbolling I."/>
            <person name="Vesth T."/>
            <person name="Frisvad J.C."/>
            <person name="Nybo J.L."/>
            <person name="Theobald S."/>
            <person name="Kildgaard S."/>
            <person name="Isbrandt T."/>
            <person name="Kuo A."/>
            <person name="Sato A."/>
            <person name="Lyhne E.K."/>
            <person name="Kogle M.E."/>
            <person name="Wiebenga A."/>
            <person name="Kun R.S."/>
            <person name="Lubbers R.J."/>
            <person name="Makela M.R."/>
            <person name="Barry K."/>
            <person name="Chovatia M."/>
            <person name="Clum A."/>
            <person name="Daum C."/>
            <person name="Haridas S."/>
            <person name="He G."/>
            <person name="LaButti K."/>
            <person name="Lipzen A."/>
            <person name="Mondo S."/>
            <person name="Riley R."/>
            <person name="Salamov A."/>
            <person name="Simmons B.A."/>
            <person name="Magnuson J.K."/>
            <person name="Henrissat B."/>
            <person name="Mortensen U.H."/>
            <person name="Larsen T.O."/>
            <person name="Devries R.P."/>
            <person name="Grigoriev I.V."/>
            <person name="Machida M."/>
            <person name="Baker S.E."/>
            <person name="Andersen M.R."/>
        </authorList>
    </citation>
    <scope>NUCLEOTIDE SEQUENCE [LARGE SCALE GENOMIC DNA]</scope>
    <source>
        <strain evidence="6 7">IBT 29228</strain>
    </source>
</reference>
<comment type="subcellular location">
    <subcellularLocation>
        <location evidence="1">Membrane</location>
        <topology evidence="1">Multi-pass membrane protein</topology>
    </subcellularLocation>
</comment>
<keyword evidence="7" id="KW-1185">Reference proteome</keyword>
<accession>A0A5N7BDH2</accession>
<keyword evidence="2 5" id="KW-0812">Transmembrane</keyword>
<dbReference type="GO" id="GO:0022857">
    <property type="term" value="F:transmembrane transporter activity"/>
    <property type="evidence" value="ECO:0007669"/>
    <property type="project" value="TreeGrafter"/>
</dbReference>
<evidence type="ECO:0000256" key="3">
    <source>
        <dbReference type="ARBA" id="ARBA00022989"/>
    </source>
</evidence>
<evidence type="ECO:0000256" key="2">
    <source>
        <dbReference type="ARBA" id="ARBA00022692"/>
    </source>
</evidence>
<evidence type="ECO:0000256" key="4">
    <source>
        <dbReference type="ARBA" id="ARBA00023136"/>
    </source>
</evidence>
<organism evidence="6 7">
    <name type="scientific">Aspergillus bertholletiae</name>
    <dbReference type="NCBI Taxonomy" id="1226010"/>
    <lineage>
        <taxon>Eukaryota</taxon>
        <taxon>Fungi</taxon>
        <taxon>Dikarya</taxon>
        <taxon>Ascomycota</taxon>
        <taxon>Pezizomycotina</taxon>
        <taxon>Eurotiomycetes</taxon>
        <taxon>Eurotiomycetidae</taxon>
        <taxon>Eurotiales</taxon>
        <taxon>Aspergillaceae</taxon>
        <taxon>Aspergillus</taxon>
        <taxon>Aspergillus subgen. Circumdati</taxon>
    </lineage>
</organism>